<dbReference type="AlphaFoldDB" id="A0A4C2AF46"/>
<proteinExistence type="predicted"/>
<comment type="caution">
    <text evidence="2">The sequence shown here is derived from an EMBL/GenBank/DDBJ whole genome shotgun (WGS) entry which is preliminary data.</text>
</comment>
<name>A0A4C2AF46_EUMVA</name>
<evidence type="ECO:0000313" key="2">
    <source>
        <dbReference type="EMBL" id="GBP98422.1"/>
    </source>
</evidence>
<organism evidence="2 3">
    <name type="scientific">Eumeta variegata</name>
    <name type="common">Bagworm moth</name>
    <name type="synonym">Eumeta japonica</name>
    <dbReference type="NCBI Taxonomy" id="151549"/>
    <lineage>
        <taxon>Eukaryota</taxon>
        <taxon>Metazoa</taxon>
        <taxon>Ecdysozoa</taxon>
        <taxon>Arthropoda</taxon>
        <taxon>Hexapoda</taxon>
        <taxon>Insecta</taxon>
        <taxon>Pterygota</taxon>
        <taxon>Neoptera</taxon>
        <taxon>Endopterygota</taxon>
        <taxon>Lepidoptera</taxon>
        <taxon>Glossata</taxon>
        <taxon>Ditrysia</taxon>
        <taxon>Tineoidea</taxon>
        <taxon>Psychidae</taxon>
        <taxon>Oiketicinae</taxon>
        <taxon>Eumeta</taxon>
    </lineage>
</organism>
<keyword evidence="1" id="KW-1133">Transmembrane helix</keyword>
<protein>
    <submittedName>
        <fullName evidence="2">Uncharacterized protein</fullName>
    </submittedName>
</protein>
<feature type="transmembrane region" description="Helical" evidence="1">
    <location>
        <begin position="115"/>
        <end position="136"/>
    </location>
</feature>
<sequence length="188" mass="21107">MTLLYGVKCILPSHGSVCTLLATAKLDTTAIVGAAAVHCLQLQHPASTPPPPRRELQHCGARWLIRYNFKNNSPLLHRTIHYVEPNSQEELLRTLLTSYILIFTLFLSINYICTLFGMDADYAFIVSLFMTALLHVGRRMMKQVLRVIPHVLQMASNQRPHRCRGAGDDLLEDSPTCAATSRSYRSLS</sequence>
<evidence type="ECO:0000313" key="3">
    <source>
        <dbReference type="Proteomes" id="UP000299102"/>
    </source>
</evidence>
<keyword evidence="1" id="KW-0812">Transmembrane</keyword>
<reference evidence="2 3" key="1">
    <citation type="journal article" date="2019" name="Commun. Biol.">
        <title>The bagworm genome reveals a unique fibroin gene that provides high tensile strength.</title>
        <authorList>
            <person name="Kono N."/>
            <person name="Nakamura H."/>
            <person name="Ohtoshi R."/>
            <person name="Tomita M."/>
            <person name="Numata K."/>
            <person name="Arakawa K."/>
        </authorList>
    </citation>
    <scope>NUCLEOTIDE SEQUENCE [LARGE SCALE GENOMIC DNA]</scope>
</reference>
<feature type="transmembrane region" description="Helical" evidence="1">
    <location>
        <begin position="91"/>
        <end position="109"/>
    </location>
</feature>
<dbReference type="Proteomes" id="UP000299102">
    <property type="component" value="Unassembled WGS sequence"/>
</dbReference>
<keyword evidence="3" id="KW-1185">Reference proteome</keyword>
<evidence type="ECO:0000256" key="1">
    <source>
        <dbReference type="SAM" id="Phobius"/>
    </source>
</evidence>
<accession>A0A4C2AF46</accession>
<gene>
    <name evidence="2" type="ORF">EVAR_70049_1</name>
</gene>
<keyword evidence="1" id="KW-0472">Membrane</keyword>
<dbReference type="EMBL" id="BGZK01003141">
    <property type="protein sequence ID" value="GBP98422.1"/>
    <property type="molecule type" value="Genomic_DNA"/>
</dbReference>